<comment type="caution">
    <text evidence="1">The sequence shown here is derived from an EMBL/GenBank/DDBJ whole genome shotgun (WGS) entry which is preliminary data.</text>
</comment>
<reference evidence="1" key="1">
    <citation type="submission" date="2023-06" db="EMBL/GenBank/DDBJ databases">
        <title>Genomic of Agaribacillus aureum.</title>
        <authorList>
            <person name="Wang G."/>
        </authorList>
    </citation>
    <scope>NUCLEOTIDE SEQUENCE</scope>
    <source>
        <strain evidence="1">BMA12</strain>
    </source>
</reference>
<proteinExistence type="predicted"/>
<sequence length="258" mass="28651">MRLLNLSIAIAFFIMLDGCNALTECENVKPREAILLIDVTDKQLFDDIEADLNANLPTFMAKTGLGEIAPCESFTLTLVPISAREGLQAASETIAIKRKGQSYQAERQQANPAPLVKLLKAQLAAFKALTDDETITSGSSIANVMVKALTHANLEAETTLIIFSDMIENNQYLNMYRNIPSAENLAEVLPQLIDPLVLEEFQVRQREGLDANIIIVCKDSPNVKVNARQREVKSFWAGLLAEMRLRNVQFMDNLTNIN</sequence>
<dbReference type="Proteomes" id="UP001172083">
    <property type="component" value="Unassembled WGS sequence"/>
</dbReference>
<dbReference type="EMBL" id="JAUJEB010000014">
    <property type="protein sequence ID" value="MDN5217234.1"/>
    <property type="molecule type" value="Genomic_DNA"/>
</dbReference>
<protein>
    <submittedName>
        <fullName evidence="1">Uncharacterized protein</fullName>
    </submittedName>
</protein>
<dbReference type="RefSeq" id="WP_346762571.1">
    <property type="nucleotide sequence ID" value="NZ_JAUJEB010000014.1"/>
</dbReference>
<evidence type="ECO:0000313" key="2">
    <source>
        <dbReference type="Proteomes" id="UP001172083"/>
    </source>
</evidence>
<organism evidence="1 2">
    <name type="scientific">Agaribacillus aureus</name>
    <dbReference type="NCBI Taxonomy" id="3051825"/>
    <lineage>
        <taxon>Bacteria</taxon>
        <taxon>Pseudomonadati</taxon>
        <taxon>Bacteroidota</taxon>
        <taxon>Cytophagia</taxon>
        <taxon>Cytophagales</taxon>
        <taxon>Splendidivirgaceae</taxon>
        <taxon>Agaribacillus</taxon>
    </lineage>
</organism>
<gene>
    <name evidence="1" type="ORF">QQ020_34495</name>
</gene>
<name>A0ABT8LHE4_9BACT</name>
<keyword evidence="2" id="KW-1185">Reference proteome</keyword>
<evidence type="ECO:0000313" key="1">
    <source>
        <dbReference type="EMBL" id="MDN5217234.1"/>
    </source>
</evidence>
<accession>A0ABT8LHE4</accession>